<dbReference type="EMBL" id="LAZR01004149">
    <property type="protein sequence ID" value="KKN11308.1"/>
    <property type="molecule type" value="Genomic_DNA"/>
</dbReference>
<dbReference type="CDD" id="cd00796">
    <property type="entry name" value="INT_Rci_Hp1_C"/>
    <property type="match status" value="1"/>
</dbReference>
<dbReference type="InterPro" id="IPR013762">
    <property type="entry name" value="Integrase-like_cat_sf"/>
</dbReference>
<proteinExistence type="predicted"/>
<dbReference type="GO" id="GO:0006310">
    <property type="term" value="P:DNA recombination"/>
    <property type="evidence" value="ECO:0007669"/>
    <property type="project" value="UniProtKB-KW"/>
</dbReference>
<accession>A0A0F9R1H3</accession>
<evidence type="ECO:0000256" key="1">
    <source>
        <dbReference type="ARBA" id="ARBA00023125"/>
    </source>
</evidence>
<dbReference type="PANTHER" id="PTHR30349:SF94">
    <property type="entry name" value="INTEGRASE_RECOMBINASE HI_1414-RELATED"/>
    <property type="match status" value="1"/>
</dbReference>
<reference evidence="4" key="1">
    <citation type="journal article" date="2015" name="Nature">
        <title>Complex archaea that bridge the gap between prokaryotes and eukaryotes.</title>
        <authorList>
            <person name="Spang A."/>
            <person name="Saw J.H."/>
            <person name="Jorgensen S.L."/>
            <person name="Zaremba-Niedzwiedzka K."/>
            <person name="Martijn J."/>
            <person name="Lind A.E."/>
            <person name="van Eijk R."/>
            <person name="Schleper C."/>
            <person name="Guy L."/>
            <person name="Ettema T.J."/>
        </authorList>
    </citation>
    <scope>NUCLEOTIDE SEQUENCE</scope>
</reference>
<gene>
    <name evidence="4" type="ORF">LCGC14_1027890</name>
</gene>
<evidence type="ECO:0000256" key="2">
    <source>
        <dbReference type="ARBA" id="ARBA00023172"/>
    </source>
</evidence>
<dbReference type="PANTHER" id="PTHR30349">
    <property type="entry name" value="PHAGE INTEGRASE-RELATED"/>
    <property type="match status" value="1"/>
</dbReference>
<dbReference type="GO" id="GO:0003677">
    <property type="term" value="F:DNA binding"/>
    <property type="evidence" value="ECO:0007669"/>
    <property type="project" value="UniProtKB-KW"/>
</dbReference>
<comment type="caution">
    <text evidence="4">The sequence shown here is derived from an EMBL/GenBank/DDBJ whole genome shotgun (WGS) entry which is preliminary data.</text>
</comment>
<feature type="domain" description="Tyr recombinase" evidence="3">
    <location>
        <begin position="171"/>
        <end position="347"/>
    </location>
</feature>
<dbReference type="InterPro" id="IPR050090">
    <property type="entry name" value="Tyrosine_recombinase_XerCD"/>
</dbReference>
<dbReference type="GO" id="GO:0015074">
    <property type="term" value="P:DNA integration"/>
    <property type="evidence" value="ECO:0007669"/>
    <property type="project" value="InterPro"/>
</dbReference>
<protein>
    <recommendedName>
        <fullName evidence="3">Tyr recombinase domain-containing protein</fullName>
    </recommendedName>
</protein>
<evidence type="ECO:0000259" key="3">
    <source>
        <dbReference type="PROSITE" id="PS51898"/>
    </source>
</evidence>
<evidence type="ECO:0000313" key="4">
    <source>
        <dbReference type="EMBL" id="KKN11308.1"/>
    </source>
</evidence>
<name>A0A0F9R1H3_9ZZZZ</name>
<dbReference type="InterPro" id="IPR010998">
    <property type="entry name" value="Integrase_recombinase_N"/>
</dbReference>
<dbReference type="Gene3D" id="1.10.150.130">
    <property type="match status" value="1"/>
</dbReference>
<dbReference type="InterPro" id="IPR011010">
    <property type="entry name" value="DNA_brk_join_enz"/>
</dbReference>
<dbReference type="Pfam" id="PF00589">
    <property type="entry name" value="Phage_integrase"/>
    <property type="match status" value="1"/>
</dbReference>
<dbReference type="PROSITE" id="PS51898">
    <property type="entry name" value="TYR_RECOMBINASE"/>
    <property type="match status" value="1"/>
</dbReference>
<dbReference type="InterPro" id="IPR002104">
    <property type="entry name" value="Integrase_catalytic"/>
</dbReference>
<dbReference type="Gene3D" id="1.10.443.10">
    <property type="entry name" value="Intergrase catalytic core"/>
    <property type="match status" value="1"/>
</dbReference>
<dbReference type="SUPFAM" id="SSF56349">
    <property type="entry name" value="DNA breaking-rejoining enzymes"/>
    <property type="match status" value="1"/>
</dbReference>
<dbReference type="AlphaFoldDB" id="A0A0F9R1H3"/>
<sequence>MGSIREIKKKDGTTSFHAEVRMKGHVPCRGSFRTRTHAKKWIQDIESSIRDGRFFQTSEARKHTVGEMIDRFIDQWLPKFPQRQRKQTALLMWWKDQCGHLLLSDLSSAVLAECRDQLLLEITVRGKLRSPSTTNRYLSAIGKTLSVCKQEWGWIQTNPMENVAKPSEAPAKERFLSPDEKDRLLDACRESRNPNLLPLVGLALVTAMRFGELTGLSWRDVDFANRTITLHRTKNGETRVLPLTRRAEEIFKACSTYGSPHDELIFQSQRNQSQKKVTSVREAFRAATKRAGIEGVSFHTLRHSACSFLAMNGATLSELAEIMGHRTLQMVKRYSHFSQKHLRALMERAEGSLSNSKSLKEVL</sequence>
<keyword evidence="1" id="KW-0238">DNA-binding</keyword>
<organism evidence="4">
    <name type="scientific">marine sediment metagenome</name>
    <dbReference type="NCBI Taxonomy" id="412755"/>
    <lineage>
        <taxon>unclassified sequences</taxon>
        <taxon>metagenomes</taxon>
        <taxon>ecological metagenomes</taxon>
    </lineage>
</organism>
<keyword evidence="2" id="KW-0233">DNA recombination</keyword>